<evidence type="ECO:0000313" key="2">
    <source>
        <dbReference type="EMBL" id="RWS27522.1"/>
    </source>
</evidence>
<feature type="compositionally biased region" description="Basic and acidic residues" evidence="1">
    <location>
        <begin position="49"/>
        <end position="62"/>
    </location>
</feature>
<dbReference type="InterPro" id="IPR011990">
    <property type="entry name" value="TPR-like_helical_dom_sf"/>
</dbReference>
<dbReference type="SUPFAM" id="SSF48452">
    <property type="entry name" value="TPR-like"/>
    <property type="match status" value="1"/>
</dbReference>
<comment type="caution">
    <text evidence="2">The sequence shown here is derived from an EMBL/GenBank/DDBJ whole genome shotgun (WGS) entry which is preliminary data.</text>
</comment>
<feature type="compositionally biased region" description="Acidic residues" evidence="1">
    <location>
        <begin position="24"/>
        <end position="35"/>
    </location>
</feature>
<dbReference type="PANTHER" id="PTHR23270">
    <property type="entry name" value="PROGRAMMED CELL DEATH PROTEIN 11 PRE-RRNA PROCESSING PROTEIN RRP5"/>
    <property type="match status" value="1"/>
</dbReference>
<feature type="compositionally biased region" description="Basic and acidic residues" evidence="1">
    <location>
        <begin position="1"/>
        <end position="13"/>
    </location>
</feature>
<reference evidence="2 3" key="1">
    <citation type="journal article" date="2018" name="Gigascience">
        <title>Genomes of trombidid mites reveal novel predicted allergens and laterally-transferred genes associated with secondary metabolism.</title>
        <authorList>
            <person name="Dong X."/>
            <person name="Chaisiri K."/>
            <person name="Xia D."/>
            <person name="Armstrong S.D."/>
            <person name="Fang Y."/>
            <person name="Donnelly M.J."/>
            <person name="Kadowaki T."/>
            <person name="McGarry J.W."/>
            <person name="Darby A.C."/>
            <person name="Makepeace B.L."/>
        </authorList>
    </citation>
    <scope>NUCLEOTIDE SEQUENCE [LARGE SCALE GENOMIC DNA]</scope>
    <source>
        <strain evidence="2">UoL-UT</strain>
    </source>
</reference>
<dbReference type="GO" id="GO:0032040">
    <property type="term" value="C:small-subunit processome"/>
    <property type="evidence" value="ECO:0007669"/>
    <property type="project" value="TreeGrafter"/>
</dbReference>
<feature type="compositionally biased region" description="Basic and acidic residues" evidence="1">
    <location>
        <begin position="113"/>
        <end position="123"/>
    </location>
</feature>
<dbReference type="PANTHER" id="PTHR23270:SF10">
    <property type="entry name" value="PROTEIN RRP5 HOMOLOG"/>
    <property type="match status" value="1"/>
</dbReference>
<keyword evidence="3" id="KW-1185">Reference proteome</keyword>
<organism evidence="2 3">
    <name type="scientific">Leptotrombidium deliense</name>
    <dbReference type="NCBI Taxonomy" id="299467"/>
    <lineage>
        <taxon>Eukaryota</taxon>
        <taxon>Metazoa</taxon>
        <taxon>Ecdysozoa</taxon>
        <taxon>Arthropoda</taxon>
        <taxon>Chelicerata</taxon>
        <taxon>Arachnida</taxon>
        <taxon>Acari</taxon>
        <taxon>Acariformes</taxon>
        <taxon>Trombidiformes</taxon>
        <taxon>Prostigmata</taxon>
        <taxon>Anystina</taxon>
        <taxon>Parasitengona</taxon>
        <taxon>Trombiculoidea</taxon>
        <taxon>Trombiculidae</taxon>
        <taxon>Leptotrombidium</taxon>
    </lineage>
</organism>
<dbReference type="OrthoDB" id="7474176at2759"/>
<feature type="non-terminal residue" evidence="2">
    <location>
        <position position="198"/>
    </location>
</feature>
<feature type="region of interest" description="Disordered" evidence="1">
    <location>
        <begin position="1"/>
        <end position="123"/>
    </location>
</feature>
<dbReference type="InterPro" id="IPR045209">
    <property type="entry name" value="Rrp5"/>
</dbReference>
<dbReference type="VEuPathDB" id="VectorBase:LDEU004518"/>
<dbReference type="EMBL" id="NCKV01001955">
    <property type="protein sequence ID" value="RWS27522.1"/>
    <property type="molecule type" value="Genomic_DNA"/>
</dbReference>
<gene>
    <name evidence="2" type="ORF">B4U80_00271</name>
</gene>
<dbReference type="Gene3D" id="1.25.40.10">
    <property type="entry name" value="Tetratricopeptide repeat domain"/>
    <property type="match status" value="1"/>
</dbReference>
<feature type="compositionally biased region" description="Acidic residues" evidence="1">
    <location>
        <begin position="79"/>
        <end position="98"/>
    </location>
</feature>
<dbReference type="STRING" id="299467.A0A443SJ57"/>
<dbReference type="GO" id="GO:0006364">
    <property type="term" value="P:rRNA processing"/>
    <property type="evidence" value="ECO:0007669"/>
    <property type="project" value="InterPro"/>
</dbReference>
<name>A0A443SJ57_9ACAR</name>
<dbReference type="AlphaFoldDB" id="A0A443SJ57"/>
<evidence type="ECO:0000313" key="3">
    <source>
        <dbReference type="Proteomes" id="UP000288716"/>
    </source>
</evidence>
<dbReference type="GO" id="GO:0003723">
    <property type="term" value="F:RNA binding"/>
    <property type="evidence" value="ECO:0007669"/>
    <property type="project" value="TreeGrafter"/>
</dbReference>
<evidence type="ECO:0000256" key="1">
    <source>
        <dbReference type="SAM" id="MobiDB-lite"/>
    </source>
</evidence>
<accession>A0A443SJ57</accession>
<sequence length="198" mass="23018">MLVEKLAKISRKEQLKRKRKDTEESINDSLVDEQSESSAPVSKKKKKSKTLENKIEESEDTSKIGTATKSCLPVAQGFEWDDNEENASDNEGSDSSDDENTKTSEKRKKSRKERNEEARKKEEYLRQREEILMDKQRAPETVDDFERKVMSSPNSSIVWIHYIAFHLEAGEIEKARSIAERALITISFREENEKFNIW</sequence>
<proteinExistence type="predicted"/>
<protein>
    <submittedName>
        <fullName evidence="2">Protein RRP5-like protein</fullName>
    </submittedName>
</protein>
<dbReference type="Proteomes" id="UP000288716">
    <property type="component" value="Unassembled WGS sequence"/>
</dbReference>